<dbReference type="AlphaFoldDB" id="A0A1T5CVC2"/>
<reference evidence="2" key="1">
    <citation type="submission" date="2017-02" db="EMBL/GenBank/DDBJ databases">
        <authorList>
            <person name="Varghese N."/>
            <person name="Submissions S."/>
        </authorList>
    </citation>
    <scope>NUCLEOTIDE SEQUENCE [LARGE SCALE GENOMIC DNA]</scope>
    <source>
        <strain evidence="2">R11H</strain>
    </source>
</reference>
<protein>
    <submittedName>
        <fullName evidence="1">Uncharacterized protein</fullName>
    </submittedName>
</protein>
<name>A0A1T5CVC2_9SPHN</name>
<gene>
    <name evidence="1" type="ORF">SAMN06295937_1011143</name>
</gene>
<evidence type="ECO:0000313" key="1">
    <source>
        <dbReference type="EMBL" id="SKB63286.1"/>
    </source>
</evidence>
<sequence length="47" mass="5406">MGNTFEVRGWTGTEYAELYLGESLLLALCVALRARRHYGCVKLEMRQ</sequence>
<proteinExistence type="predicted"/>
<accession>A0A1T5CVC2</accession>
<evidence type="ECO:0000313" key="2">
    <source>
        <dbReference type="Proteomes" id="UP000190044"/>
    </source>
</evidence>
<dbReference type="EMBL" id="FUYP01000011">
    <property type="protein sequence ID" value="SKB63286.1"/>
    <property type="molecule type" value="Genomic_DNA"/>
</dbReference>
<keyword evidence="2" id="KW-1185">Reference proteome</keyword>
<dbReference type="Proteomes" id="UP000190044">
    <property type="component" value="Unassembled WGS sequence"/>
</dbReference>
<organism evidence="1 2">
    <name type="scientific">Sphingopyxis flava</name>
    <dbReference type="NCBI Taxonomy" id="1507287"/>
    <lineage>
        <taxon>Bacteria</taxon>
        <taxon>Pseudomonadati</taxon>
        <taxon>Pseudomonadota</taxon>
        <taxon>Alphaproteobacteria</taxon>
        <taxon>Sphingomonadales</taxon>
        <taxon>Sphingomonadaceae</taxon>
        <taxon>Sphingopyxis</taxon>
    </lineage>
</organism>